<evidence type="ECO:0000256" key="10">
    <source>
        <dbReference type="SAM" id="Coils"/>
    </source>
</evidence>
<dbReference type="AlphaFoldDB" id="A0A143DD61"/>
<dbReference type="InterPro" id="IPR058781">
    <property type="entry name" value="HH_AprE-like"/>
</dbReference>
<dbReference type="InterPro" id="IPR058982">
    <property type="entry name" value="Beta-barrel_AprE"/>
</dbReference>
<dbReference type="NCBIfam" id="TIGR01843">
    <property type="entry name" value="type_I_hlyD"/>
    <property type="match status" value="1"/>
</dbReference>
<dbReference type="KEGG" id="hjo:AY555_04300"/>
<dbReference type="STRING" id="1549855.AY555_04300"/>
<proteinExistence type="inferred from homology"/>
<keyword evidence="10" id="KW-0175">Coiled coil</keyword>
<dbReference type="SUPFAM" id="SSF56954">
    <property type="entry name" value="Outer membrane efflux proteins (OEP)"/>
    <property type="match status" value="1"/>
</dbReference>
<evidence type="ECO:0000256" key="9">
    <source>
        <dbReference type="RuleBase" id="RU365093"/>
    </source>
</evidence>
<evidence type="ECO:0000313" key="13">
    <source>
        <dbReference type="EMBL" id="AMW34529.1"/>
    </source>
</evidence>
<dbReference type="GO" id="GO:0005886">
    <property type="term" value="C:plasma membrane"/>
    <property type="evidence" value="ECO:0007669"/>
    <property type="project" value="UniProtKB-SubCell"/>
</dbReference>
<name>A0A143DD61_9PROT</name>
<evidence type="ECO:0000256" key="8">
    <source>
        <dbReference type="ARBA" id="ARBA00023136"/>
    </source>
</evidence>
<dbReference type="SUPFAM" id="SSF111369">
    <property type="entry name" value="HlyD-like secretion proteins"/>
    <property type="match status" value="1"/>
</dbReference>
<dbReference type="EMBL" id="CP014525">
    <property type="protein sequence ID" value="AMW34529.1"/>
    <property type="molecule type" value="Genomic_DNA"/>
</dbReference>
<sequence>MAPDKVVRTAIAHPVVERGRRRQRPQAHVVHLEEDISDHRRGLLFIVAAIVFAFTVWASTQPVAETAVTSGQVVPVDPVLKIQHFEGGIVREVLVQEGDHVSMGQLLLRLDPAAFEAEQGQLLTRRAFLEFQLGRLRAFAAGEDVDLSSLSGGNFASIGEDQQAILAAQIRSLKDRRSVLQSRLGQRKAEEAGLVQQLQSSAKEVSALSQERDVYRRLFQQGIGSKISMLRAERELAGRQAEQSRMQGQLESVRGSIAEVTQQLMELESSGHEETVNRIGAVAAELAEVEEALGRARDKVNRLTVTAPSDGVIKGLAVRHAGEVVTPGQLLAEIVPGAGEMVVESRIATKDIGAVEVGQTVRVKVTAFDYARYGSIDGTLELISATTFFDEQGQPYYKARIRLSQNWIGKIHNRLLPGMVVQADILTGEKTLIEYLLKPIYVAATQAFTER</sequence>
<keyword evidence="7 9" id="KW-1133">Transmembrane helix</keyword>
<evidence type="ECO:0000259" key="12">
    <source>
        <dbReference type="Pfam" id="PF26002"/>
    </source>
</evidence>
<dbReference type="Gene3D" id="2.40.30.170">
    <property type="match status" value="1"/>
</dbReference>
<keyword evidence="4 9" id="KW-1003">Cell membrane</keyword>
<organism evidence="13 14">
    <name type="scientific">Haematospirillum jordaniae</name>
    <dbReference type="NCBI Taxonomy" id="1549855"/>
    <lineage>
        <taxon>Bacteria</taxon>
        <taxon>Pseudomonadati</taxon>
        <taxon>Pseudomonadota</taxon>
        <taxon>Alphaproteobacteria</taxon>
        <taxon>Rhodospirillales</taxon>
        <taxon>Novispirillaceae</taxon>
        <taxon>Haematospirillum</taxon>
    </lineage>
</organism>
<evidence type="ECO:0000256" key="1">
    <source>
        <dbReference type="ARBA" id="ARBA00004377"/>
    </source>
</evidence>
<comment type="subcellular location">
    <subcellularLocation>
        <location evidence="1 9">Cell inner membrane</location>
        <topology evidence="1 9">Single-pass membrane protein</topology>
    </subcellularLocation>
</comment>
<dbReference type="Pfam" id="PF25994">
    <property type="entry name" value="HH_AprE"/>
    <property type="match status" value="1"/>
</dbReference>
<evidence type="ECO:0000313" key="14">
    <source>
        <dbReference type="Proteomes" id="UP000076066"/>
    </source>
</evidence>
<feature type="domain" description="AprE-like beta-barrel" evidence="12">
    <location>
        <begin position="341"/>
        <end position="428"/>
    </location>
</feature>
<dbReference type="Pfam" id="PF26002">
    <property type="entry name" value="Beta-barrel_AprE"/>
    <property type="match status" value="1"/>
</dbReference>
<dbReference type="OrthoDB" id="9810980at2"/>
<gene>
    <name evidence="13" type="ORF">AY555_04300</name>
</gene>
<evidence type="ECO:0000256" key="6">
    <source>
        <dbReference type="ARBA" id="ARBA00022692"/>
    </source>
</evidence>
<dbReference type="GeneID" id="53316372"/>
<evidence type="ECO:0000256" key="5">
    <source>
        <dbReference type="ARBA" id="ARBA00022519"/>
    </source>
</evidence>
<evidence type="ECO:0000256" key="2">
    <source>
        <dbReference type="ARBA" id="ARBA00009477"/>
    </source>
</evidence>
<dbReference type="PANTHER" id="PTHR30386">
    <property type="entry name" value="MEMBRANE FUSION SUBUNIT OF EMRAB-TOLC MULTIDRUG EFFLUX PUMP"/>
    <property type="match status" value="1"/>
</dbReference>
<evidence type="ECO:0000256" key="7">
    <source>
        <dbReference type="ARBA" id="ARBA00022989"/>
    </source>
</evidence>
<feature type="coiled-coil region" evidence="10">
    <location>
        <begin position="250"/>
        <end position="306"/>
    </location>
</feature>
<accession>A0A143DD61</accession>
<evidence type="ECO:0000256" key="3">
    <source>
        <dbReference type="ARBA" id="ARBA00022448"/>
    </source>
</evidence>
<feature type="transmembrane region" description="Helical" evidence="9">
    <location>
        <begin position="42"/>
        <end position="60"/>
    </location>
</feature>
<dbReference type="Proteomes" id="UP000076066">
    <property type="component" value="Chromosome"/>
</dbReference>
<reference evidence="13 14" key="1">
    <citation type="submission" date="2016-02" db="EMBL/GenBank/DDBJ databases">
        <title>Complete Genome of H5569, the type strain of the newly described species Haematospirillium jordaniae.</title>
        <authorList>
            <person name="Nicholson A.C."/>
            <person name="Humrighouse B.W."/>
            <person name="Loparov V."/>
            <person name="McQuiston J.R."/>
        </authorList>
    </citation>
    <scope>NUCLEOTIDE SEQUENCE [LARGE SCALE GENOMIC DNA]</scope>
    <source>
        <strain evidence="13 14">H5569</strain>
    </source>
</reference>
<feature type="domain" description="AprE-like long alpha-helical hairpin" evidence="11">
    <location>
        <begin position="116"/>
        <end position="299"/>
    </location>
</feature>
<evidence type="ECO:0000256" key="4">
    <source>
        <dbReference type="ARBA" id="ARBA00022475"/>
    </source>
</evidence>
<keyword evidence="5 9" id="KW-0997">Cell inner membrane</keyword>
<evidence type="ECO:0000259" key="11">
    <source>
        <dbReference type="Pfam" id="PF25994"/>
    </source>
</evidence>
<comment type="similarity">
    <text evidence="2 9">Belongs to the membrane fusion protein (MFP) (TC 8.A.1) family.</text>
</comment>
<dbReference type="InterPro" id="IPR050739">
    <property type="entry name" value="MFP"/>
</dbReference>
<dbReference type="Gene3D" id="2.40.50.100">
    <property type="match status" value="2"/>
</dbReference>
<dbReference type="InterPro" id="IPR010129">
    <property type="entry name" value="T1SS_HlyD"/>
</dbReference>
<keyword evidence="8 9" id="KW-0472">Membrane</keyword>
<keyword evidence="6 9" id="KW-0812">Transmembrane</keyword>
<dbReference type="GO" id="GO:0015031">
    <property type="term" value="P:protein transport"/>
    <property type="evidence" value="ECO:0007669"/>
    <property type="project" value="InterPro"/>
</dbReference>
<dbReference type="PRINTS" id="PR01490">
    <property type="entry name" value="RTXTOXIND"/>
</dbReference>
<protein>
    <recommendedName>
        <fullName evidence="9">Membrane fusion protein (MFP) family protein</fullName>
    </recommendedName>
</protein>
<dbReference type="RefSeq" id="WP_066133905.1">
    <property type="nucleotide sequence ID" value="NZ_CP014525.1"/>
</dbReference>
<keyword evidence="3 9" id="KW-0813">Transport</keyword>
<dbReference type="PANTHER" id="PTHR30386:SF26">
    <property type="entry name" value="TRANSPORT PROTEIN COMB"/>
    <property type="match status" value="1"/>
</dbReference>
<keyword evidence="14" id="KW-1185">Reference proteome</keyword>